<evidence type="ECO:0000256" key="3">
    <source>
        <dbReference type="ARBA" id="ARBA00022485"/>
    </source>
</evidence>
<dbReference type="InterPro" id="IPR058240">
    <property type="entry name" value="rSAM_sf"/>
</dbReference>
<comment type="catalytic activity">
    <reaction evidence="14">
        <text>adenosine(2503) in 23S rRNA + 2 reduced [2Fe-2S]-[ferredoxin] + 2 S-adenosyl-L-methionine = 2-methyladenosine(2503) in 23S rRNA + 5'-deoxyadenosine + L-methionine + 2 oxidized [2Fe-2S]-[ferredoxin] + S-adenosyl-L-homocysteine</text>
        <dbReference type="Rhea" id="RHEA:42916"/>
        <dbReference type="Rhea" id="RHEA-COMP:10000"/>
        <dbReference type="Rhea" id="RHEA-COMP:10001"/>
        <dbReference type="Rhea" id="RHEA-COMP:10152"/>
        <dbReference type="Rhea" id="RHEA-COMP:10282"/>
        <dbReference type="ChEBI" id="CHEBI:17319"/>
        <dbReference type="ChEBI" id="CHEBI:33737"/>
        <dbReference type="ChEBI" id="CHEBI:33738"/>
        <dbReference type="ChEBI" id="CHEBI:57844"/>
        <dbReference type="ChEBI" id="CHEBI:57856"/>
        <dbReference type="ChEBI" id="CHEBI:59789"/>
        <dbReference type="ChEBI" id="CHEBI:74411"/>
        <dbReference type="ChEBI" id="CHEBI:74497"/>
        <dbReference type="EC" id="2.1.1.192"/>
    </reaction>
</comment>
<dbReference type="FunFam" id="1.10.150.530:FF:000003">
    <property type="entry name" value="Dual-specificity RNA methyltransferase RlmN"/>
    <property type="match status" value="1"/>
</dbReference>
<evidence type="ECO:0000256" key="13">
    <source>
        <dbReference type="ARBA" id="ARBA00023157"/>
    </source>
</evidence>
<comment type="miscellaneous">
    <text evidence="14">Reaction proceeds by a ping-pong mechanism involving intermediate methylation of a conserved cysteine residue.</text>
</comment>
<dbReference type="NCBIfam" id="TIGR00048">
    <property type="entry name" value="rRNA_mod_RlmN"/>
    <property type="match status" value="1"/>
</dbReference>
<comment type="cofactor">
    <cofactor evidence="14">
        <name>[4Fe-4S] cluster</name>
        <dbReference type="ChEBI" id="CHEBI:49883"/>
    </cofactor>
    <text evidence="14">Binds 1 [4Fe-4S] cluster. The cluster is coordinated with 3 cysteines and an exchangeable S-adenosyl-L-methionine.</text>
</comment>
<evidence type="ECO:0000256" key="10">
    <source>
        <dbReference type="ARBA" id="ARBA00022723"/>
    </source>
</evidence>
<comment type="caution">
    <text evidence="16">The sequence shown here is derived from an EMBL/GenBank/DDBJ whole genome shotgun (WGS) entry which is preliminary data.</text>
</comment>
<keyword evidence="3 14" id="KW-0004">4Fe-4S</keyword>
<dbReference type="GO" id="GO:0051539">
    <property type="term" value="F:4 iron, 4 sulfur cluster binding"/>
    <property type="evidence" value="ECO:0007669"/>
    <property type="project" value="UniProtKB-UniRule"/>
</dbReference>
<evidence type="ECO:0000256" key="8">
    <source>
        <dbReference type="ARBA" id="ARBA00022691"/>
    </source>
</evidence>
<feature type="active site" description="S-methylcysteine intermediate" evidence="14">
    <location>
        <position position="360"/>
    </location>
</feature>
<dbReference type="PANTHER" id="PTHR30544:SF5">
    <property type="entry name" value="RADICAL SAM CORE DOMAIN-CONTAINING PROTEIN"/>
    <property type="match status" value="1"/>
</dbReference>
<evidence type="ECO:0000256" key="1">
    <source>
        <dbReference type="ARBA" id="ARBA00004496"/>
    </source>
</evidence>
<dbReference type="EC" id="2.1.1.192" evidence="14"/>
<dbReference type="Pfam" id="PF04055">
    <property type="entry name" value="Radical_SAM"/>
    <property type="match status" value="1"/>
</dbReference>
<reference evidence="16 17" key="1">
    <citation type="submission" date="2020-08" db="EMBL/GenBank/DDBJ databases">
        <title>Bridging the membrane lipid divide: bacteria of the FCB group superphylum have the potential to synthesize archaeal ether lipids.</title>
        <authorList>
            <person name="Villanueva L."/>
            <person name="Von Meijenfeldt F.A.B."/>
            <person name="Westbye A.B."/>
            <person name="Yadav S."/>
            <person name="Hopmans E.C."/>
            <person name="Dutilh B.E."/>
            <person name="Sinninghe Damste J.S."/>
        </authorList>
    </citation>
    <scope>NUCLEOTIDE SEQUENCE [LARGE SCALE GENOMIC DNA]</scope>
    <source>
        <strain evidence="16">NIOZ-UU100</strain>
    </source>
</reference>
<evidence type="ECO:0000259" key="15">
    <source>
        <dbReference type="PROSITE" id="PS51918"/>
    </source>
</evidence>
<evidence type="ECO:0000313" key="17">
    <source>
        <dbReference type="Proteomes" id="UP000654401"/>
    </source>
</evidence>
<evidence type="ECO:0000256" key="14">
    <source>
        <dbReference type="HAMAP-Rule" id="MF_01849"/>
    </source>
</evidence>
<evidence type="ECO:0000256" key="2">
    <source>
        <dbReference type="ARBA" id="ARBA00007544"/>
    </source>
</evidence>
<dbReference type="PIRSF" id="PIRSF006004">
    <property type="entry name" value="CHP00048"/>
    <property type="match status" value="1"/>
</dbReference>
<evidence type="ECO:0000313" key="16">
    <source>
        <dbReference type="EMBL" id="MBC8519571.1"/>
    </source>
</evidence>
<dbReference type="FunFam" id="3.20.20.70:FF:000008">
    <property type="entry name" value="Dual-specificity RNA methyltransferase RlmN"/>
    <property type="match status" value="1"/>
</dbReference>
<dbReference type="SFLD" id="SFLDF00275">
    <property type="entry name" value="adenosine_C2_methyltransferase"/>
    <property type="match status" value="1"/>
</dbReference>
<keyword evidence="12 14" id="KW-0411">Iron-sulfur</keyword>
<dbReference type="InterPro" id="IPR006638">
    <property type="entry name" value="Elp3/MiaA/NifB-like_rSAM"/>
</dbReference>
<dbReference type="Gene3D" id="3.20.20.70">
    <property type="entry name" value="Aldolase class I"/>
    <property type="match status" value="1"/>
</dbReference>
<dbReference type="InterPro" id="IPR013785">
    <property type="entry name" value="Aldolase_TIM"/>
</dbReference>
<dbReference type="GO" id="GO:0046872">
    <property type="term" value="F:metal ion binding"/>
    <property type="evidence" value="ECO:0007669"/>
    <property type="project" value="UniProtKB-KW"/>
</dbReference>
<organism evidence="16 17">
    <name type="scientific">Candidatus Thiopontia autotrophica</name>
    <dbReference type="NCBI Taxonomy" id="2841688"/>
    <lineage>
        <taxon>Bacteria</taxon>
        <taxon>Pseudomonadati</taxon>
        <taxon>Pseudomonadota</taxon>
        <taxon>Gammaproteobacteria</taxon>
        <taxon>Candidatus Thiopontia</taxon>
    </lineage>
</organism>
<dbReference type="InterPro" id="IPR040072">
    <property type="entry name" value="Methyltransferase_A"/>
</dbReference>
<feature type="binding site" evidence="14">
    <location>
        <position position="131"/>
    </location>
    <ligand>
        <name>[4Fe-4S] cluster</name>
        <dbReference type="ChEBI" id="CHEBI:49883"/>
        <note>4Fe-4S-S-AdoMet</note>
    </ligand>
</feature>
<dbReference type="CDD" id="cd01335">
    <property type="entry name" value="Radical_SAM"/>
    <property type="match status" value="1"/>
</dbReference>
<feature type="binding site" evidence="14">
    <location>
        <begin position="240"/>
        <end position="242"/>
    </location>
    <ligand>
        <name>S-adenosyl-L-methionine</name>
        <dbReference type="ChEBI" id="CHEBI:59789"/>
    </ligand>
</feature>
<evidence type="ECO:0000256" key="11">
    <source>
        <dbReference type="ARBA" id="ARBA00023004"/>
    </source>
</evidence>
<protein>
    <recommendedName>
        <fullName evidence="14">Dual-specificity RNA methyltransferase RlmN</fullName>
        <ecNumber evidence="14">2.1.1.192</ecNumber>
    </recommendedName>
    <alternativeName>
        <fullName evidence="14">23S rRNA (adenine(2503)-C(2))-methyltransferase</fullName>
    </alternativeName>
    <alternativeName>
        <fullName evidence="14">23S rRNA m2A2503 methyltransferase</fullName>
    </alternativeName>
    <alternativeName>
        <fullName evidence="14">Ribosomal RNA large subunit methyltransferase N</fullName>
    </alternativeName>
    <alternativeName>
        <fullName evidence="14">tRNA (adenine(37)-C(2))-methyltransferase</fullName>
    </alternativeName>
    <alternativeName>
        <fullName evidence="14">tRNA m2A37 methyltransferase</fullName>
    </alternativeName>
</protein>
<feature type="domain" description="Radical SAM core" evidence="15">
    <location>
        <begin position="117"/>
        <end position="355"/>
    </location>
</feature>
<keyword evidence="9 14" id="KW-0819">tRNA processing</keyword>
<evidence type="ECO:0000256" key="12">
    <source>
        <dbReference type="ARBA" id="ARBA00023014"/>
    </source>
</evidence>
<dbReference type="GO" id="GO:0005737">
    <property type="term" value="C:cytoplasm"/>
    <property type="evidence" value="ECO:0007669"/>
    <property type="project" value="UniProtKB-SubCell"/>
</dbReference>
<feature type="active site" description="Proton acceptor" evidence="14">
    <location>
        <position position="111"/>
    </location>
</feature>
<evidence type="ECO:0000256" key="6">
    <source>
        <dbReference type="ARBA" id="ARBA00022603"/>
    </source>
</evidence>
<keyword evidence="11 14" id="KW-0408">Iron</keyword>
<feature type="binding site" evidence="14">
    <location>
        <position position="317"/>
    </location>
    <ligand>
        <name>S-adenosyl-L-methionine</name>
        <dbReference type="ChEBI" id="CHEBI:59789"/>
    </ligand>
</feature>
<dbReference type="HAMAP" id="MF_01849">
    <property type="entry name" value="RNA_methyltr_RlmN"/>
    <property type="match status" value="1"/>
</dbReference>
<feature type="binding site" evidence="14">
    <location>
        <begin position="186"/>
        <end position="187"/>
    </location>
    <ligand>
        <name>S-adenosyl-L-methionine</name>
        <dbReference type="ChEBI" id="CHEBI:59789"/>
    </ligand>
</feature>
<dbReference type="GO" id="GO:0000049">
    <property type="term" value="F:tRNA binding"/>
    <property type="evidence" value="ECO:0007669"/>
    <property type="project" value="UniProtKB-UniRule"/>
</dbReference>
<evidence type="ECO:0000256" key="4">
    <source>
        <dbReference type="ARBA" id="ARBA00022490"/>
    </source>
</evidence>
<keyword evidence="4 14" id="KW-0963">Cytoplasm</keyword>
<accession>A0A8J6TQ71</accession>
<dbReference type="SMART" id="SM00729">
    <property type="entry name" value="Elp3"/>
    <property type="match status" value="1"/>
</dbReference>
<dbReference type="AlphaFoldDB" id="A0A8J6TQ71"/>
<name>A0A8J6TQ71_9GAMM</name>
<dbReference type="InterPro" id="IPR007197">
    <property type="entry name" value="rSAM"/>
</dbReference>
<dbReference type="InterPro" id="IPR048641">
    <property type="entry name" value="RlmN_N"/>
</dbReference>
<dbReference type="Gene3D" id="1.10.150.530">
    <property type="match status" value="1"/>
</dbReference>
<comment type="caution">
    <text evidence="14">Lacks conserved residue(s) required for the propagation of feature annotation.</text>
</comment>
<comment type="catalytic activity">
    <reaction evidence="14">
        <text>adenosine(37) in tRNA + 2 reduced [2Fe-2S]-[ferredoxin] + 2 S-adenosyl-L-methionine = 2-methyladenosine(37) in tRNA + 5'-deoxyadenosine + L-methionine + 2 oxidized [2Fe-2S]-[ferredoxin] + S-adenosyl-L-homocysteine</text>
        <dbReference type="Rhea" id="RHEA:43332"/>
        <dbReference type="Rhea" id="RHEA-COMP:10000"/>
        <dbReference type="Rhea" id="RHEA-COMP:10001"/>
        <dbReference type="Rhea" id="RHEA-COMP:10162"/>
        <dbReference type="Rhea" id="RHEA-COMP:10485"/>
        <dbReference type="ChEBI" id="CHEBI:17319"/>
        <dbReference type="ChEBI" id="CHEBI:33737"/>
        <dbReference type="ChEBI" id="CHEBI:33738"/>
        <dbReference type="ChEBI" id="CHEBI:57844"/>
        <dbReference type="ChEBI" id="CHEBI:57856"/>
        <dbReference type="ChEBI" id="CHEBI:59789"/>
        <dbReference type="ChEBI" id="CHEBI:74411"/>
        <dbReference type="ChEBI" id="CHEBI:74497"/>
        <dbReference type="EC" id="2.1.1.192"/>
    </reaction>
</comment>
<evidence type="ECO:0000256" key="5">
    <source>
        <dbReference type="ARBA" id="ARBA00022552"/>
    </source>
</evidence>
<dbReference type="InterPro" id="IPR027492">
    <property type="entry name" value="RNA_MTrfase_RlmN"/>
</dbReference>
<dbReference type="PANTHER" id="PTHR30544">
    <property type="entry name" value="23S RRNA METHYLTRANSFERASE"/>
    <property type="match status" value="1"/>
</dbReference>
<feature type="binding site" evidence="14">
    <location>
        <position position="218"/>
    </location>
    <ligand>
        <name>S-adenosyl-L-methionine</name>
        <dbReference type="ChEBI" id="CHEBI:59789"/>
    </ligand>
</feature>
<keyword evidence="5 14" id="KW-0698">rRNA processing</keyword>
<dbReference type="GO" id="GO:0070475">
    <property type="term" value="P:rRNA base methylation"/>
    <property type="evidence" value="ECO:0007669"/>
    <property type="project" value="UniProtKB-UniRule"/>
</dbReference>
<keyword evidence="8 14" id="KW-0949">S-adenosyl-L-methionine</keyword>
<dbReference type="SUPFAM" id="SSF102114">
    <property type="entry name" value="Radical SAM enzymes"/>
    <property type="match status" value="1"/>
</dbReference>
<sequence length="381" mass="42525">MLLRLQHRRSNISSQRESVNAPVNLLGLNRTQLEAFFAEHGEKAFRASQVLKWIHQQGVADFAQMTNLSKTLREKLTDISVVQIPEVIADRISTDGTRKWLLELEDGNSVETVFIPEKGRGTLCISSQVGCSLNCTFCNTAQHGYSRNLSSAEIIAQLWVADRLLGREGPGSHQRVITNVVLMGMGEPLLNFDSVVSAMELMKEDFAYGLSRRRITLSTSGVVPMMDRLKETCHVSLAVSLHATNNKLRDQLVPINRKYPLEELMDACRRYVDGSPRSRVTIEYILLGGINDSREDAAALVSLLRTVPSKVNLIPYNPYPGGQYERPSSEAIDRFRSVLIQAGITTVTRKTRGEDIEAACGQLAGQFKDRTRRSDNPELHS</sequence>
<dbReference type="SFLD" id="SFLDG01062">
    <property type="entry name" value="methyltransferase_(Class_A)"/>
    <property type="match status" value="1"/>
</dbReference>
<evidence type="ECO:0000256" key="9">
    <source>
        <dbReference type="ARBA" id="ARBA00022694"/>
    </source>
</evidence>
<keyword evidence="13 14" id="KW-1015">Disulfide bond</keyword>
<gene>
    <name evidence="14 16" type="primary">rlmN</name>
    <name evidence="16" type="ORF">H8D24_04085</name>
</gene>
<dbReference type="Pfam" id="PF21016">
    <property type="entry name" value="RlmN_N"/>
    <property type="match status" value="1"/>
</dbReference>
<comment type="similarity">
    <text evidence="2 14">Belongs to the radical SAM superfamily. RlmN family.</text>
</comment>
<dbReference type="SFLD" id="SFLDS00029">
    <property type="entry name" value="Radical_SAM"/>
    <property type="match status" value="1"/>
</dbReference>
<comment type="subcellular location">
    <subcellularLocation>
        <location evidence="1 14">Cytoplasm</location>
    </subcellularLocation>
</comment>
<evidence type="ECO:0000256" key="7">
    <source>
        <dbReference type="ARBA" id="ARBA00022679"/>
    </source>
</evidence>
<dbReference type="Proteomes" id="UP000654401">
    <property type="component" value="Unassembled WGS sequence"/>
</dbReference>
<dbReference type="EMBL" id="JACNFK010000024">
    <property type="protein sequence ID" value="MBC8519571.1"/>
    <property type="molecule type" value="Genomic_DNA"/>
</dbReference>
<keyword evidence="7 14" id="KW-0808">Transferase</keyword>
<feature type="binding site" evidence="14">
    <location>
        <position position="138"/>
    </location>
    <ligand>
        <name>[4Fe-4S] cluster</name>
        <dbReference type="ChEBI" id="CHEBI:49883"/>
        <note>4Fe-4S-S-AdoMet</note>
    </ligand>
</feature>
<feature type="binding site" evidence="14">
    <location>
        <position position="135"/>
    </location>
    <ligand>
        <name>[4Fe-4S] cluster</name>
        <dbReference type="ChEBI" id="CHEBI:49883"/>
        <note>4Fe-4S-S-AdoMet</note>
    </ligand>
</feature>
<dbReference type="GO" id="GO:0019843">
    <property type="term" value="F:rRNA binding"/>
    <property type="evidence" value="ECO:0007669"/>
    <property type="project" value="UniProtKB-UniRule"/>
</dbReference>
<dbReference type="GO" id="GO:0070040">
    <property type="term" value="F:rRNA (adenine(2503)-C2-)-methyltransferase activity"/>
    <property type="evidence" value="ECO:0007669"/>
    <property type="project" value="UniProtKB-UniRule"/>
</dbReference>
<proteinExistence type="inferred from homology"/>
<keyword evidence="10 14" id="KW-0479">Metal-binding</keyword>
<dbReference type="InterPro" id="IPR004383">
    <property type="entry name" value="rRNA_lsu_MTrfase_RlmN/Cfr"/>
</dbReference>
<dbReference type="PROSITE" id="PS51918">
    <property type="entry name" value="RADICAL_SAM"/>
    <property type="match status" value="1"/>
</dbReference>
<keyword evidence="6 14" id="KW-0489">Methyltransferase</keyword>
<dbReference type="GO" id="GO:0030488">
    <property type="term" value="P:tRNA methylation"/>
    <property type="evidence" value="ECO:0007669"/>
    <property type="project" value="UniProtKB-UniRule"/>
</dbReference>
<dbReference type="GO" id="GO:0002935">
    <property type="term" value="F:tRNA (adenine(37)-C2)-methyltransferase activity"/>
    <property type="evidence" value="ECO:0007669"/>
    <property type="project" value="UniProtKB-UniRule"/>
</dbReference>
<comment type="function">
    <text evidence="14">Specifically methylates position 2 of adenine 2503 in 23S rRNA and position 2 of adenine 37 in tRNAs. m2A2503 modification seems to play a crucial role in the proofreading step occurring at the peptidyl transferase center and thus would serve to optimize ribosomal fidelity.</text>
</comment>